<gene>
    <name evidence="3" type="ORF">CYY_010253</name>
</gene>
<keyword evidence="2" id="KW-0812">Transmembrane</keyword>
<evidence type="ECO:0000256" key="1">
    <source>
        <dbReference type="SAM" id="MobiDB-lite"/>
    </source>
</evidence>
<dbReference type="Proteomes" id="UP000695562">
    <property type="component" value="Unassembled WGS sequence"/>
</dbReference>
<evidence type="ECO:0000313" key="3">
    <source>
        <dbReference type="EMBL" id="KAF2068421.1"/>
    </source>
</evidence>
<dbReference type="EMBL" id="AJWJ01000997">
    <property type="protein sequence ID" value="KAF2068421.1"/>
    <property type="molecule type" value="Genomic_DNA"/>
</dbReference>
<sequence>KTTFVISECPTQPPTNPPTSSSSPAGSSSTEPMPSSSFQLLPSTLSLISSIAIFFILVMINKIFIVQACTEPRMEYLRECTQDKLGIQSTLLFYNQQQYDYSITPTATATAAIEGFYFALLPDVNYTLEWKSSTNSSCNGTSFFLTPNPHFIISQPKCRYSLGSATFVKPDGLDYNMASCDSTPCNISFGNQLSTPFYYEDREVECVYNPAVYELTDSYPNLKVQDTYIYNNTGSIQLLDTSKYTNWTLTYDEDDTPIPESAPSSATWENLKSREYTLILKSSDCGIQRIPVEVSSTWPNFYINYGKNAECPRNTSVQINFDDPNILAQGNGVAVSIDGKPIVQNEQSVYLNSFNVSEFEVHFSYDGSSYLKVASTPIIIGDIQYTIDPCTRLVTLYYNETLYPDVSAKTDNGDLVITDKTFTVPSDRNAIIESRCFFSPVSIRVLPLVQPSFKIVRPQKFCGDTKDVLIVNYYDFEEITMGDMGDIQHDGHGLFKNVFSKDSYINYKINGCFNHNSFFVDSEIYSLDQVEETIEIVSYPSCNGFGNVSYTIRDIENNIVSHTSYTYYQLSQPTVISTLFPNCQQVFSKMWYPPFIEKYVHNFPGIITVEKNSTCMYSNDAEILIAGNHSPIDNIVVKGVSFYPLSLSEKGLLFKGLPYGDYDIKIKSIICSDYYVSISIGTNNHWEFPAVVTPVTGDCTVANGAITYDTSIFSDITDPQSYTNLQSGFQQIIFELSNSTCSGVAIVYVPTYTGSFASDIVLGQPSCVGNNDGYVQLLVNSQSLVQSTPTAVELNGIVSSNNFYNLYEGEYNFIVYNNTCSWPHKVSLKVNEPGFTFNKIGDTLDECKQKTFISITPSSSSVFVNAITSNDVLDQYSNNTYAYYPENFAKTRQLFIQYNSVCMKVLRIGETNDLSANIAWPTFRVPNIDCTDPSVQNSAVQITNPSNMKLYPYGQSTFSIKSLYSPKYRNVDMAATAQDYKSKCLKNLYLQNVNQGTVAKTLTKASCPGSIDGKIQIDVDPKLNVYQVLNYYDFIPVESGSKLNTYNNITNSEYNLVRSFRNNPFCLVTETLNIVVDEPTVTLSSVGVCDASNTAIGDAGVVTNNLSIKTTNVTYNLNGHVSTNPVFKGLSAGNYNSTVTIYNSVCRRVIQSNSVSVAKLPSVSVNVDVSTCMKAVINPSNPNIQFKYTIRDSTDKVVLESTSIGSFTFTPTSQDTYSVISSDM</sequence>
<keyword evidence="2" id="KW-1133">Transmembrane helix</keyword>
<name>A0A8J4PLM9_9MYCE</name>
<feature type="non-terminal residue" evidence="3">
    <location>
        <position position="1224"/>
    </location>
</feature>
<protein>
    <submittedName>
        <fullName evidence="3">Uncharacterized protein</fullName>
    </submittedName>
</protein>
<evidence type="ECO:0000256" key="2">
    <source>
        <dbReference type="SAM" id="Phobius"/>
    </source>
</evidence>
<feature type="transmembrane region" description="Helical" evidence="2">
    <location>
        <begin position="40"/>
        <end position="60"/>
    </location>
</feature>
<keyword evidence="2" id="KW-0472">Membrane</keyword>
<proteinExistence type="predicted"/>
<feature type="compositionally biased region" description="Low complexity" evidence="1">
    <location>
        <begin position="18"/>
        <end position="34"/>
    </location>
</feature>
<reference evidence="3" key="1">
    <citation type="submission" date="2020-01" db="EMBL/GenBank/DDBJ databases">
        <title>Development of genomics and gene disruption for Polysphondylium violaceum indicates a role for the polyketide synthase stlB in stalk morphogenesis.</title>
        <authorList>
            <person name="Narita B."/>
            <person name="Kawabe Y."/>
            <person name="Kin K."/>
            <person name="Saito T."/>
            <person name="Gibbs R."/>
            <person name="Kuspa A."/>
            <person name="Muzny D."/>
            <person name="Queller D."/>
            <person name="Richards S."/>
            <person name="Strassman J."/>
            <person name="Sucgang R."/>
            <person name="Worley K."/>
            <person name="Schaap P."/>
        </authorList>
    </citation>
    <scope>NUCLEOTIDE SEQUENCE</scope>
    <source>
        <strain evidence="3">QSvi11</strain>
    </source>
</reference>
<accession>A0A8J4PLM9</accession>
<dbReference type="AlphaFoldDB" id="A0A8J4PLM9"/>
<evidence type="ECO:0000313" key="4">
    <source>
        <dbReference type="Proteomes" id="UP000695562"/>
    </source>
</evidence>
<dbReference type="PANTHER" id="PTHR23524:SF1">
    <property type="entry name" value="MRH DOMAIN-CONTAINING PROTEIN-RELATED"/>
    <property type="match status" value="1"/>
</dbReference>
<keyword evidence="4" id="KW-1185">Reference proteome</keyword>
<dbReference type="OrthoDB" id="23204at2759"/>
<comment type="caution">
    <text evidence="3">The sequence shown here is derived from an EMBL/GenBank/DDBJ whole genome shotgun (WGS) entry which is preliminary data.</text>
</comment>
<dbReference type="PANTHER" id="PTHR23524">
    <property type="entry name" value="TRANSPORTER, PUTATIVE (AFU_ORTHOLOGUE AFUA_8G04850)-RELATED"/>
    <property type="match status" value="1"/>
</dbReference>
<feature type="non-terminal residue" evidence="3">
    <location>
        <position position="1"/>
    </location>
</feature>
<organism evidence="3 4">
    <name type="scientific">Polysphondylium violaceum</name>
    <dbReference type="NCBI Taxonomy" id="133409"/>
    <lineage>
        <taxon>Eukaryota</taxon>
        <taxon>Amoebozoa</taxon>
        <taxon>Evosea</taxon>
        <taxon>Eumycetozoa</taxon>
        <taxon>Dictyostelia</taxon>
        <taxon>Dictyosteliales</taxon>
        <taxon>Dictyosteliaceae</taxon>
        <taxon>Polysphondylium</taxon>
    </lineage>
</organism>
<feature type="region of interest" description="Disordered" evidence="1">
    <location>
        <begin position="1"/>
        <end position="34"/>
    </location>
</feature>